<dbReference type="PROSITE" id="PS50847">
    <property type="entry name" value="GRAM_POS_ANCHORING"/>
    <property type="match status" value="1"/>
</dbReference>
<dbReference type="RefSeq" id="WP_275813982.1">
    <property type="nucleotide sequence ID" value="NZ_BAAANM010000003.1"/>
</dbReference>
<feature type="region of interest" description="Disordered" evidence="5">
    <location>
        <begin position="241"/>
        <end position="294"/>
    </location>
</feature>
<keyword evidence="2" id="KW-0964">Secreted</keyword>
<sequence length="339" mass="33160">MYSSVLSLPARRSAAAIGASFALTASALVLAPAAQATTAGDGGSGSGRSTAAVLSTGLDVSLLNKAVDMPLNVTLNDVHAPANANETALTAHLDGVDGGKPFNVLSADVATARATAETRRAEGYVNLVHARVHLPGLPDTPLIQVQQVTSKATCDAGQKPSASSDLLGDVEVLGKRVTLTVGGTTKVDAPGVGEVRLDLSKTQTTSSTSAATALNLQVSVNPAQLNVAQVTGDVTLAHATCQTPQGDGNTGGSSDGGATKGATGGTPSGGKTGGASQGGGNATDGTGARTDAAAAKRNLAETGADSSTPYLAAGAVALVAGGGAVLYVSRRRRAARGQG</sequence>
<evidence type="ECO:0000256" key="2">
    <source>
        <dbReference type="ARBA" id="ARBA00022525"/>
    </source>
</evidence>
<feature type="compositionally biased region" description="Low complexity" evidence="5">
    <location>
        <begin position="283"/>
        <end position="294"/>
    </location>
</feature>
<comment type="caution">
    <text evidence="9">The sequence shown here is derived from an EMBL/GenBank/DDBJ whole genome shotgun (WGS) entry which is preliminary data.</text>
</comment>
<gene>
    <name evidence="9" type="ORF">P2L57_14635</name>
</gene>
<dbReference type="Pfam" id="PF00746">
    <property type="entry name" value="Gram_pos_anchor"/>
    <property type="match status" value="1"/>
</dbReference>
<evidence type="ECO:0000313" key="10">
    <source>
        <dbReference type="Proteomes" id="UP001220022"/>
    </source>
</evidence>
<keyword evidence="6" id="KW-0812">Transmembrane</keyword>
<dbReference type="InterPro" id="IPR019931">
    <property type="entry name" value="LPXTG_anchor"/>
</dbReference>
<feature type="domain" description="Gram-positive cocci surface proteins LPxTG" evidence="8">
    <location>
        <begin position="299"/>
        <end position="338"/>
    </location>
</feature>
<dbReference type="NCBIfam" id="NF041528">
    <property type="entry name" value="strep_LAETG"/>
    <property type="match status" value="1"/>
</dbReference>
<keyword evidence="3 7" id="KW-0732">Signal</keyword>
<evidence type="ECO:0000256" key="5">
    <source>
        <dbReference type="SAM" id="MobiDB-lite"/>
    </source>
</evidence>
<evidence type="ECO:0000256" key="7">
    <source>
        <dbReference type="SAM" id="SignalP"/>
    </source>
</evidence>
<accession>A0ABT5YZ91</accession>
<keyword evidence="1" id="KW-0134">Cell wall</keyword>
<name>A0ABT5YZ91_9ACTN</name>
<feature type="chain" id="PRO_5046902108" evidence="7">
    <location>
        <begin position="28"/>
        <end position="339"/>
    </location>
</feature>
<evidence type="ECO:0000256" key="4">
    <source>
        <dbReference type="ARBA" id="ARBA00023088"/>
    </source>
</evidence>
<protein>
    <submittedName>
        <fullName evidence="9">SCO1860 family LAETG-anchored protein</fullName>
    </submittedName>
</protein>
<keyword evidence="6" id="KW-0472">Membrane</keyword>
<organism evidence="9 10">
    <name type="scientific">Streptantibioticus ferralitis</name>
    <dbReference type="NCBI Taxonomy" id="236510"/>
    <lineage>
        <taxon>Bacteria</taxon>
        <taxon>Bacillati</taxon>
        <taxon>Actinomycetota</taxon>
        <taxon>Actinomycetes</taxon>
        <taxon>Kitasatosporales</taxon>
        <taxon>Streptomycetaceae</taxon>
        <taxon>Streptantibioticus</taxon>
    </lineage>
</organism>
<reference evidence="9 10" key="1">
    <citation type="submission" date="2023-03" db="EMBL/GenBank/DDBJ databases">
        <title>Draft genome sequence of type strain Streptomyces ferralitis JCM 14344.</title>
        <authorList>
            <person name="Klaysubun C."/>
            <person name="Duangmal K."/>
        </authorList>
    </citation>
    <scope>NUCLEOTIDE SEQUENCE [LARGE SCALE GENOMIC DNA]</scope>
    <source>
        <strain evidence="9 10">JCM 14344</strain>
    </source>
</reference>
<feature type="transmembrane region" description="Helical" evidence="6">
    <location>
        <begin position="310"/>
        <end position="328"/>
    </location>
</feature>
<dbReference type="Proteomes" id="UP001220022">
    <property type="component" value="Unassembled WGS sequence"/>
</dbReference>
<keyword evidence="10" id="KW-1185">Reference proteome</keyword>
<dbReference type="NCBIfam" id="NF040603">
    <property type="entry name" value="choice_anch_P"/>
    <property type="match status" value="1"/>
</dbReference>
<feature type="compositionally biased region" description="Gly residues" evidence="5">
    <location>
        <begin position="248"/>
        <end position="282"/>
    </location>
</feature>
<dbReference type="EMBL" id="JARHTQ010000008">
    <property type="protein sequence ID" value="MDF2256912.1"/>
    <property type="molecule type" value="Genomic_DNA"/>
</dbReference>
<dbReference type="NCBIfam" id="NF041527">
    <property type="entry name" value="SCO1860_LAETG"/>
    <property type="match status" value="1"/>
</dbReference>
<evidence type="ECO:0000256" key="1">
    <source>
        <dbReference type="ARBA" id="ARBA00022512"/>
    </source>
</evidence>
<evidence type="ECO:0000256" key="6">
    <source>
        <dbReference type="SAM" id="Phobius"/>
    </source>
</evidence>
<keyword evidence="4" id="KW-0572">Peptidoglycan-anchor</keyword>
<feature type="signal peptide" evidence="7">
    <location>
        <begin position="1"/>
        <end position="27"/>
    </location>
</feature>
<keyword evidence="6" id="KW-1133">Transmembrane helix</keyword>
<dbReference type="NCBIfam" id="TIGR01167">
    <property type="entry name" value="LPXTG_anchor"/>
    <property type="match status" value="1"/>
</dbReference>
<dbReference type="InterPro" id="IPR048202">
    <property type="entry name" value="SCO1860-like"/>
</dbReference>
<proteinExistence type="predicted"/>
<evidence type="ECO:0000313" key="9">
    <source>
        <dbReference type="EMBL" id="MDF2256912.1"/>
    </source>
</evidence>
<evidence type="ECO:0000256" key="3">
    <source>
        <dbReference type="ARBA" id="ARBA00022729"/>
    </source>
</evidence>
<evidence type="ECO:0000259" key="8">
    <source>
        <dbReference type="PROSITE" id="PS50847"/>
    </source>
</evidence>